<dbReference type="PROSITE" id="PS51387">
    <property type="entry name" value="FAD_PCMH"/>
    <property type="match status" value="1"/>
</dbReference>
<dbReference type="EMBL" id="JACAZF010000002">
    <property type="protein sequence ID" value="KAF7311777.1"/>
    <property type="molecule type" value="Genomic_DNA"/>
</dbReference>
<dbReference type="GO" id="GO:0003885">
    <property type="term" value="F:D-arabinono-1,4-lactone oxidase activity"/>
    <property type="evidence" value="ECO:0007669"/>
    <property type="project" value="UniProtKB-EC"/>
</dbReference>
<dbReference type="InterPro" id="IPR006094">
    <property type="entry name" value="Oxid_FAD_bind_N"/>
</dbReference>
<comment type="pathway">
    <text evidence="1">Cofactor biosynthesis; D-erythroascorbate biosynthesis; dehydro-D-arabinono-1,4-lactone from D-arabinose: step 2/2.</text>
</comment>
<dbReference type="OrthoDB" id="610608at2759"/>
<dbReference type="SUPFAM" id="SSF56176">
    <property type="entry name" value="FAD-binding/transporter-associated domain-like"/>
    <property type="match status" value="1"/>
</dbReference>
<keyword evidence="7" id="KW-1185">Reference proteome</keyword>
<accession>A0A8H6WBF9</accession>
<evidence type="ECO:0000256" key="3">
    <source>
        <dbReference type="ARBA" id="ARBA00023002"/>
    </source>
</evidence>
<organism evidence="6 7">
    <name type="scientific">Mycena indigotica</name>
    <dbReference type="NCBI Taxonomy" id="2126181"/>
    <lineage>
        <taxon>Eukaryota</taxon>
        <taxon>Fungi</taxon>
        <taxon>Dikarya</taxon>
        <taxon>Basidiomycota</taxon>
        <taxon>Agaricomycotina</taxon>
        <taxon>Agaricomycetes</taxon>
        <taxon>Agaricomycetidae</taxon>
        <taxon>Agaricales</taxon>
        <taxon>Marasmiineae</taxon>
        <taxon>Mycenaceae</taxon>
        <taxon>Mycena</taxon>
    </lineage>
</organism>
<dbReference type="GO" id="GO:0071949">
    <property type="term" value="F:FAD binding"/>
    <property type="evidence" value="ECO:0007669"/>
    <property type="project" value="InterPro"/>
</dbReference>
<dbReference type="Gene3D" id="3.30.465.10">
    <property type="match status" value="1"/>
</dbReference>
<evidence type="ECO:0000256" key="4">
    <source>
        <dbReference type="ARBA" id="ARBA00033418"/>
    </source>
</evidence>
<evidence type="ECO:0000259" key="5">
    <source>
        <dbReference type="PROSITE" id="PS51387"/>
    </source>
</evidence>
<proteinExistence type="predicted"/>
<dbReference type="InterPro" id="IPR016171">
    <property type="entry name" value="Vanillyl_alc_oxidase_C-sub2"/>
</dbReference>
<dbReference type="InterPro" id="IPR016166">
    <property type="entry name" value="FAD-bd_PCMH"/>
</dbReference>
<dbReference type="InterPro" id="IPR016169">
    <property type="entry name" value="FAD-bd_PCMH_sub2"/>
</dbReference>
<evidence type="ECO:0000256" key="1">
    <source>
        <dbReference type="ARBA" id="ARBA00005083"/>
    </source>
</evidence>
<feature type="domain" description="FAD-binding PCMH-type" evidence="5">
    <location>
        <begin position="42"/>
        <end position="212"/>
    </location>
</feature>
<dbReference type="InterPro" id="IPR007173">
    <property type="entry name" value="ALO_C"/>
</dbReference>
<dbReference type="Gene3D" id="3.30.70.2520">
    <property type="match status" value="1"/>
</dbReference>
<dbReference type="PANTHER" id="PTHR43762:SF1">
    <property type="entry name" value="D-ARABINONO-1,4-LACTONE OXIDASE"/>
    <property type="match status" value="1"/>
</dbReference>
<dbReference type="Pfam" id="PF01565">
    <property type="entry name" value="FAD_binding_4"/>
    <property type="match status" value="1"/>
</dbReference>
<dbReference type="InterPro" id="IPR016167">
    <property type="entry name" value="FAD-bd_PCMH_sub1"/>
</dbReference>
<dbReference type="InterPro" id="IPR010031">
    <property type="entry name" value="FAD_lactone_oxidase-like"/>
</dbReference>
<dbReference type="Proteomes" id="UP000636479">
    <property type="component" value="Unassembled WGS sequence"/>
</dbReference>
<dbReference type="GO" id="GO:0016020">
    <property type="term" value="C:membrane"/>
    <property type="evidence" value="ECO:0007669"/>
    <property type="project" value="InterPro"/>
</dbReference>
<sequence>MAQAPPSSARATVDESDAAILASITVPSSSPRSRFVNWGLSFECTPLAIFEPETEEHCALVLAMARREGRVLKAVGVGHSPSDLVCTGDFMLRMTKMARLLEVNVEKAYVVAEVGITLTALHIELAKHGLAMRNVGSISDQTLGGIVTTASHGSGIGFASMSTDVSALTLLLADGSVAQCSRTEQEDLFLATLCGLGATGIILRIQLKVEPAFRLKEELCSRSFEDWVGNFESLVRSAEHVRFWWIAASHKVKCSTVNRTREPKLPPIPWFYSSFLAFHVVQLLLFIGRLWPYLNTLTGIFVSWLAAAPVTLVDDGPKIFNVECRYPQHTTEWAVPLANAPACLRELKNWMDSEAKDPHGLRPHFPFEVRFSKEDDIWLSPAYGRETCWIGIAQYRPYGFNVPYATFFKRYEAIVARHGGRPHWAKAHPLTPPQLRKMYPKFADFVRVLEEVDPHGVFRNEYVRRHVFGEEILAEKGEGRWGRVWKARRLL</sequence>
<dbReference type="AlphaFoldDB" id="A0A8H6WBF9"/>
<dbReference type="PANTHER" id="PTHR43762">
    <property type="entry name" value="L-GULONOLACTONE OXIDASE"/>
    <property type="match status" value="1"/>
</dbReference>
<protein>
    <recommendedName>
        <fullName evidence="2">D-arabinono-1,4-lactone oxidase</fullName>
        <ecNumber evidence="2">1.1.3.37</ecNumber>
    </recommendedName>
    <alternativeName>
        <fullName evidence="4">L-galactono-gamma-lactone oxidase</fullName>
    </alternativeName>
</protein>
<dbReference type="RefSeq" id="XP_037223885.1">
    <property type="nucleotide sequence ID" value="XM_037358790.1"/>
</dbReference>
<dbReference type="Pfam" id="PF04030">
    <property type="entry name" value="ALO"/>
    <property type="match status" value="1"/>
</dbReference>
<evidence type="ECO:0000256" key="2">
    <source>
        <dbReference type="ARBA" id="ARBA00013136"/>
    </source>
</evidence>
<dbReference type="Gene3D" id="3.30.43.10">
    <property type="entry name" value="Uridine Diphospho-n-acetylenolpyruvylglucosamine Reductase, domain 2"/>
    <property type="match status" value="1"/>
</dbReference>
<dbReference type="InterPro" id="IPR036318">
    <property type="entry name" value="FAD-bd_PCMH-like_sf"/>
</dbReference>
<evidence type="ECO:0000313" key="6">
    <source>
        <dbReference type="EMBL" id="KAF7311777.1"/>
    </source>
</evidence>
<reference evidence="6" key="1">
    <citation type="submission" date="2020-05" db="EMBL/GenBank/DDBJ databases">
        <title>Mycena genomes resolve the evolution of fungal bioluminescence.</title>
        <authorList>
            <person name="Tsai I.J."/>
        </authorList>
    </citation>
    <scope>NUCLEOTIDE SEQUENCE</scope>
    <source>
        <strain evidence="6">171206Taipei</strain>
    </source>
</reference>
<dbReference type="PIRSF" id="PIRSF000136">
    <property type="entry name" value="LGO_GLO"/>
    <property type="match status" value="1"/>
</dbReference>
<dbReference type="Gene3D" id="1.10.45.10">
    <property type="entry name" value="Vanillyl-alcohol Oxidase, Chain A, domain 4"/>
    <property type="match status" value="1"/>
</dbReference>
<keyword evidence="3" id="KW-0560">Oxidoreductase</keyword>
<dbReference type="EC" id="1.1.3.37" evidence="2"/>
<comment type="caution">
    <text evidence="6">The sequence shown here is derived from an EMBL/GenBank/DDBJ whole genome shotgun (WGS) entry which is preliminary data.</text>
</comment>
<dbReference type="UniPathway" id="UPA00771">
    <property type="reaction ID" value="UER00766"/>
</dbReference>
<evidence type="ECO:0000313" key="7">
    <source>
        <dbReference type="Proteomes" id="UP000636479"/>
    </source>
</evidence>
<dbReference type="GeneID" id="59341306"/>
<dbReference type="GO" id="GO:0005739">
    <property type="term" value="C:mitochondrion"/>
    <property type="evidence" value="ECO:0007669"/>
    <property type="project" value="TreeGrafter"/>
</dbReference>
<gene>
    <name evidence="6" type="ORF">MIND_00188200</name>
</gene>
<name>A0A8H6WBF9_9AGAR</name>